<accession>A0A812C4W0</accession>
<dbReference type="PROSITE" id="PS51257">
    <property type="entry name" value="PROKAR_LIPOPROTEIN"/>
    <property type="match status" value="1"/>
</dbReference>
<feature type="transmembrane region" description="Helical" evidence="1">
    <location>
        <begin position="62"/>
        <end position="79"/>
    </location>
</feature>
<proteinExistence type="predicted"/>
<feature type="transmembrane region" description="Helical" evidence="1">
    <location>
        <begin position="252"/>
        <end position="275"/>
    </location>
</feature>
<feature type="transmembrane region" description="Helical" evidence="1">
    <location>
        <begin position="214"/>
        <end position="232"/>
    </location>
</feature>
<feature type="transmembrane region" description="Helical" evidence="1">
    <location>
        <begin position="91"/>
        <end position="110"/>
    </location>
</feature>
<name>A0A812C4W0_ACAPH</name>
<reference evidence="2" key="1">
    <citation type="submission" date="2021-01" db="EMBL/GenBank/DDBJ databases">
        <authorList>
            <person name="Li R."/>
            <person name="Bekaert M."/>
        </authorList>
    </citation>
    <scope>NUCLEOTIDE SEQUENCE</scope>
    <source>
        <strain evidence="2">Farmed</strain>
    </source>
</reference>
<keyword evidence="1" id="KW-0812">Transmembrane</keyword>
<keyword evidence="1" id="KW-0472">Membrane</keyword>
<organism evidence="2 3">
    <name type="scientific">Acanthosepion pharaonis</name>
    <name type="common">Pharaoh cuttlefish</name>
    <name type="synonym">Sepia pharaonis</name>
    <dbReference type="NCBI Taxonomy" id="158019"/>
    <lineage>
        <taxon>Eukaryota</taxon>
        <taxon>Metazoa</taxon>
        <taxon>Spiralia</taxon>
        <taxon>Lophotrochozoa</taxon>
        <taxon>Mollusca</taxon>
        <taxon>Cephalopoda</taxon>
        <taxon>Coleoidea</taxon>
        <taxon>Decapodiformes</taxon>
        <taxon>Sepiida</taxon>
        <taxon>Sepiina</taxon>
        <taxon>Sepiidae</taxon>
        <taxon>Acanthosepion</taxon>
    </lineage>
</organism>
<dbReference type="Proteomes" id="UP000597762">
    <property type="component" value="Unassembled WGS sequence"/>
</dbReference>
<feature type="transmembrane region" description="Helical" evidence="1">
    <location>
        <begin position="163"/>
        <end position="184"/>
    </location>
</feature>
<feature type="transmembrane region" description="Helical" evidence="1">
    <location>
        <begin position="21"/>
        <end position="42"/>
    </location>
</feature>
<keyword evidence="3" id="KW-1185">Reference proteome</keyword>
<feature type="transmembrane region" description="Helical" evidence="1">
    <location>
        <begin position="190"/>
        <end position="207"/>
    </location>
</feature>
<protein>
    <submittedName>
        <fullName evidence="2">Uncharacterized protein</fullName>
    </submittedName>
</protein>
<evidence type="ECO:0000313" key="2">
    <source>
        <dbReference type="EMBL" id="CAE1253410.1"/>
    </source>
</evidence>
<comment type="caution">
    <text evidence="2">The sequence shown here is derived from an EMBL/GenBank/DDBJ whole genome shotgun (WGS) entry which is preliminary data.</text>
</comment>
<dbReference type="AlphaFoldDB" id="A0A812C4W0"/>
<feature type="transmembrane region" description="Helical" evidence="1">
    <location>
        <begin position="130"/>
        <end position="151"/>
    </location>
</feature>
<sequence length="279" mass="31904">MKIRKQAGDARLKILPPRLAIFSFAFTHVSSSLSCLFTVSLLPFSCSFSLSFSLSLSHPMSSYFISHSHFLFLAIDLSYRLWLSPNSSSQLLLNYLSLSHLPLLPLFLVSSSLPKISPFPLFFPRLSRSFLIFFLLFLSLFPFSLFCHIVASSFLPLIFAPSLTFSLTLFSISLVLNFPCFSLITLSYSLLFFLYRLILFVFVSFSFSVRLLSFIFLSLSLSLFFLTFHLPTFLDLECPFFLVLLPRSIPTVFHLFLFPSFYYNQLSICLSSLLFSSPL</sequence>
<evidence type="ECO:0000313" key="3">
    <source>
        <dbReference type="Proteomes" id="UP000597762"/>
    </source>
</evidence>
<keyword evidence="1" id="KW-1133">Transmembrane helix</keyword>
<evidence type="ECO:0000256" key="1">
    <source>
        <dbReference type="SAM" id="Phobius"/>
    </source>
</evidence>
<dbReference type="EMBL" id="CAHIKZ030001113">
    <property type="protein sequence ID" value="CAE1253410.1"/>
    <property type="molecule type" value="Genomic_DNA"/>
</dbReference>
<gene>
    <name evidence="2" type="ORF">SPHA_28434</name>
</gene>